<organism evidence="3 4">
    <name type="scientific">Terrabacter terrigena</name>
    <dbReference type="NCBI Taxonomy" id="574718"/>
    <lineage>
        <taxon>Bacteria</taxon>
        <taxon>Bacillati</taxon>
        <taxon>Actinomycetota</taxon>
        <taxon>Actinomycetes</taxon>
        <taxon>Micrococcales</taxon>
        <taxon>Intrasporangiaceae</taxon>
        <taxon>Terrabacter</taxon>
    </lineage>
</organism>
<protein>
    <recommendedName>
        <fullName evidence="5">TIGR02234 family membrane protein</fullName>
    </recommendedName>
</protein>
<keyword evidence="2" id="KW-0812">Transmembrane</keyword>
<dbReference type="EMBL" id="JBHTKH010000018">
    <property type="protein sequence ID" value="MFD1056347.1"/>
    <property type="molecule type" value="Genomic_DNA"/>
</dbReference>
<name>A0ABW3N2G6_9MICO</name>
<evidence type="ECO:0008006" key="5">
    <source>
        <dbReference type="Google" id="ProtNLM"/>
    </source>
</evidence>
<accession>A0ABW3N2G6</accession>
<evidence type="ECO:0000256" key="1">
    <source>
        <dbReference type="SAM" id="MobiDB-lite"/>
    </source>
</evidence>
<sequence>MALLRERVPAGVAALVGVALAAPSVVAPTWRLTTLDSERGVMLFDQQDWGWGRSELLGAGGAVVQDLQNPFGLVLLVGLLALTAAGAVAWVVTTSPWASAAPVASAALLGRLATTVSERHGRSVRDDVHGLAATGSSTVAGTSESLAAVLLCVAVLLMVLSLAHWRMPSAWVARLRRLTDERRGTDPTADEAVTTGRPRSTISSRPAGEHLSGPAVGLGDPERDKT</sequence>
<evidence type="ECO:0000256" key="2">
    <source>
        <dbReference type="SAM" id="Phobius"/>
    </source>
</evidence>
<gene>
    <name evidence="3" type="ORF">ACFQ2V_18700</name>
</gene>
<proteinExistence type="predicted"/>
<comment type="caution">
    <text evidence="3">The sequence shown here is derived from an EMBL/GenBank/DDBJ whole genome shotgun (WGS) entry which is preliminary data.</text>
</comment>
<reference evidence="4" key="1">
    <citation type="journal article" date="2019" name="Int. J. Syst. Evol. Microbiol.">
        <title>The Global Catalogue of Microorganisms (GCM) 10K type strain sequencing project: providing services to taxonomists for standard genome sequencing and annotation.</title>
        <authorList>
            <consortium name="The Broad Institute Genomics Platform"/>
            <consortium name="The Broad Institute Genome Sequencing Center for Infectious Disease"/>
            <person name="Wu L."/>
            <person name="Ma J."/>
        </authorList>
    </citation>
    <scope>NUCLEOTIDE SEQUENCE [LARGE SCALE GENOMIC DNA]</scope>
    <source>
        <strain evidence="4">CCUG 57508</strain>
    </source>
</reference>
<keyword evidence="2" id="KW-0472">Membrane</keyword>
<dbReference type="RefSeq" id="WP_386054424.1">
    <property type="nucleotide sequence ID" value="NZ_JBHTKH010000018.1"/>
</dbReference>
<feature type="transmembrane region" description="Helical" evidence="2">
    <location>
        <begin position="146"/>
        <end position="167"/>
    </location>
</feature>
<evidence type="ECO:0000313" key="3">
    <source>
        <dbReference type="EMBL" id="MFD1056347.1"/>
    </source>
</evidence>
<dbReference type="Proteomes" id="UP001597046">
    <property type="component" value="Unassembled WGS sequence"/>
</dbReference>
<keyword evidence="4" id="KW-1185">Reference proteome</keyword>
<feature type="transmembrane region" description="Helical" evidence="2">
    <location>
        <begin position="71"/>
        <end position="92"/>
    </location>
</feature>
<evidence type="ECO:0000313" key="4">
    <source>
        <dbReference type="Proteomes" id="UP001597046"/>
    </source>
</evidence>
<keyword evidence="2" id="KW-1133">Transmembrane helix</keyword>
<feature type="region of interest" description="Disordered" evidence="1">
    <location>
        <begin position="183"/>
        <end position="226"/>
    </location>
</feature>